<organism evidence="1">
    <name type="scientific">Anguilla anguilla</name>
    <name type="common">European freshwater eel</name>
    <name type="synonym">Muraena anguilla</name>
    <dbReference type="NCBI Taxonomy" id="7936"/>
    <lineage>
        <taxon>Eukaryota</taxon>
        <taxon>Metazoa</taxon>
        <taxon>Chordata</taxon>
        <taxon>Craniata</taxon>
        <taxon>Vertebrata</taxon>
        <taxon>Euteleostomi</taxon>
        <taxon>Actinopterygii</taxon>
        <taxon>Neopterygii</taxon>
        <taxon>Teleostei</taxon>
        <taxon>Anguilliformes</taxon>
        <taxon>Anguillidae</taxon>
        <taxon>Anguilla</taxon>
    </lineage>
</organism>
<name>A0A0E9W5F7_ANGAN</name>
<reference evidence="1" key="1">
    <citation type="submission" date="2014-11" db="EMBL/GenBank/DDBJ databases">
        <authorList>
            <person name="Amaro Gonzalez C."/>
        </authorList>
    </citation>
    <scope>NUCLEOTIDE SEQUENCE</scope>
</reference>
<proteinExistence type="predicted"/>
<evidence type="ECO:0000313" key="1">
    <source>
        <dbReference type="EMBL" id="JAH85546.1"/>
    </source>
</evidence>
<dbReference type="AlphaFoldDB" id="A0A0E9W5F7"/>
<accession>A0A0E9W5F7</accession>
<dbReference type="EMBL" id="GBXM01023031">
    <property type="protein sequence ID" value="JAH85546.1"/>
    <property type="molecule type" value="Transcribed_RNA"/>
</dbReference>
<protein>
    <submittedName>
        <fullName evidence="1">Uncharacterized protein</fullName>
    </submittedName>
</protein>
<sequence>MKAVKKSFSLDYVIIT</sequence>
<reference evidence="1" key="2">
    <citation type="journal article" date="2015" name="Fish Shellfish Immunol.">
        <title>Early steps in the European eel (Anguilla anguilla)-Vibrio vulnificus interaction in the gills: Role of the RtxA13 toxin.</title>
        <authorList>
            <person name="Callol A."/>
            <person name="Pajuelo D."/>
            <person name="Ebbesson L."/>
            <person name="Teles M."/>
            <person name="MacKenzie S."/>
            <person name="Amaro C."/>
        </authorList>
    </citation>
    <scope>NUCLEOTIDE SEQUENCE</scope>
</reference>